<accession>A0A3N2CXS4</accession>
<dbReference type="Proteomes" id="UP000281738">
    <property type="component" value="Unassembled WGS sequence"/>
</dbReference>
<comment type="caution">
    <text evidence="1">The sequence shown here is derived from an EMBL/GenBank/DDBJ whole genome shotgun (WGS) entry which is preliminary data.</text>
</comment>
<gene>
    <name evidence="1" type="ORF">EDD33_3174</name>
</gene>
<dbReference type="EMBL" id="RKHO01000001">
    <property type="protein sequence ID" value="ROR92286.1"/>
    <property type="molecule type" value="Genomic_DNA"/>
</dbReference>
<keyword evidence="1" id="KW-0808">Transferase</keyword>
<dbReference type="GO" id="GO:0016301">
    <property type="term" value="F:kinase activity"/>
    <property type="evidence" value="ECO:0007669"/>
    <property type="project" value="UniProtKB-KW"/>
</dbReference>
<proteinExistence type="predicted"/>
<dbReference type="InterPro" id="IPR027417">
    <property type="entry name" value="P-loop_NTPase"/>
</dbReference>
<sequence length="173" mass="18064">MYVVLTGPPASGKSTLAAALAVELGLPLLAKDTLKQGLVDVLGAADVAISRALGRAAVVALLAVAREARSGVLDSVWVDRARALEQLGELGVDVEVHCRVDVPTLRERYAARAATKGPGHFDADRPEDELWPPEARAPLAGGWPVVEVDTSAPVDVPALARDVIAIVASRPRS</sequence>
<protein>
    <submittedName>
        <fullName evidence="1">Putative kinase</fullName>
    </submittedName>
</protein>
<dbReference type="RefSeq" id="WP_123391921.1">
    <property type="nucleotide sequence ID" value="NZ_RKHO01000001.1"/>
</dbReference>
<evidence type="ECO:0000313" key="2">
    <source>
        <dbReference type="Proteomes" id="UP000281738"/>
    </source>
</evidence>
<keyword evidence="2" id="KW-1185">Reference proteome</keyword>
<dbReference type="Pfam" id="PF13671">
    <property type="entry name" value="AAA_33"/>
    <property type="match status" value="1"/>
</dbReference>
<dbReference type="Gene3D" id="3.40.50.300">
    <property type="entry name" value="P-loop containing nucleotide triphosphate hydrolases"/>
    <property type="match status" value="1"/>
</dbReference>
<evidence type="ECO:0000313" key="1">
    <source>
        <dbReference type="EMBL" id="ROR92286.1"/>
    </source>
</evidence>
<organism evidence="1 2">
    <name type="scientific">Nocardioides aurantiacus</name>
    <dbReference type="NCBI Taxonomy" id="86796"/>
    <lineage>
        <taxon>Bacteria</taxon>
        <taxon>Bacillati</taxon>
        <taxon>Actinomycetota</taxon>
        <taxon>Actinomycetes</taxon>
        <taxon>Propionibacteriales</taxon>
        <taxon>Nocardioidaceae</taxon>
        <taxon>Nocardioides</taxon>
    </lineage>
</organism>
<dbReference type="OrthoDB" id="3819922at2"/>
<reference evidence="1 2" key="1">
    <citation type="submission" date="2018-11" db="EMBL/GenBank/DDBJ databases">
        <title>Sequencing the genomes of 1000 actinobacteria strains.</title>
        <authorList>
            <person name="Klenk H.-P."/>
        </authorList>
    </citation>
    <scope>NUCLEOTIDE SEQUENCE [LARGE SCALE GENOMIC DNA]</scope>
    <source>
        <strain evidence="1 2">DSM 12652</strain>
    </source>
</reference>
<dbReference type="SUPFAM" id="SSF52540">
    <property type="entry name" value="P-loop containing nucleoside triphosphate hydrolases"/>
    <property type="match status" value="1"/>
</dbReference>
<dbReference type="AlphaFoldDB" id="A0A3N2CXS4"/>
<name>A0A3N2CXS4_9ACTN</name>
<keyword evidence="1" id="KW-0418">Kinase</keyword>